<reference evidence="10" key="1">
    <citation type="submission" date="2013-05" db="EMBL/GenBank/DDBJ databases">
        <authorList>
            <person name="Yim A.K.Y."/>
            <person name="Chan T.F."/>
            <person name="Ji K.M."/>
            <person name="Liu X.Y."/>
            <person name="Zhou J.W."/>
            <person name="Li R.Q."/>
            <person name="Yang K.Y."/>
            <person name="Li J."/>
            <person name="Li M."/>
            <person name="Law P.T.W."/>
            <person name="Wu Y.L."/>
            <person name="Cai Z.L."/>
            <person name="Qin H."/>
            <person name="Bao Y."/>
            <person name="Leung R.K.K."/>
            <person name="Ng P.K.S."/>
            <person name="Zou J."/>
            <person name="Zhong X.J."/>
            <person name="Ran P.X."/>
            <person name="Zhong N.S."/>
            <person name="Liu Z.G."/>
            <person name="Tsui S.K.W."/>
        </authorList>
    </citation>
    <scope>NUCLEOTIDE SEQUENCE</scope>
    <source>
        <strain evidence="10">Derf</strain>
        <tissue evidence="10">Whole organism</tissue>
    </source>
</reference>
<feature type="compositionally biased region" description="Low complexity" evidence="8">
    <location>
        <begin position="162"/>
        <end position="173"/>
    </location>
</feature>
<organism evidence="10 11">
    <name type="scientific">Dermatophagoides farinae</name>
    <name type="common">American house dust mite</name>
    <dbReference type="NCBI Taxonomy" id="6954"/>
    <lineage>
        <taxon>Eukaryota</taxon>
        <taxon>Metazoa</taxon>
        <taxon>Ecdysozoa</taxon>
        <taxon>Arthropoda</taxon>
        <taxon>Chelicerata</taxon>
        <taxon>Arachnida</taxon>
        <taxon>Acari</taxon>
        <taxon>Acariformes</taxon>
        <taxon>Sarcoptiformes</taxon>
        <taxon>Astigmata</taxon>
        <taxon>Psoroptidia</taxon>
        <taxon>Analgoidea</taxon>
        <taxon>Pyroglyphidae</taxon>
        <taxon>Dermatophagoidinae</taxon>
        <taxon>Dermatophagoides</taxon>
    </lineage>
</organism>
<sequence>MFSSSTKAYVDRFLSVLDQNEKNLMQFLESSSVDEEYNELIDEYRRQSIMESTNLSELDRIENRYIEVESLSSSSDEYDERIDHENQRLNNNIHRNRPMTMDCSTQTEDTMATISDNHCEMISSELEKMKSKFDNFSQQIQSMSNVFNHHRQQSPYHQDQQTSVSTNVASTSSGDSSINNDNVNMMDDWKFSCTKCRFKFKTKATFSRHLRTHGPGQKFLCKKCGNLFKYKSNLRKHYQLHSNLEPFKCHKCNDKFKRRDYLYQHMRRKHS</sequence>
<proteinExistence type="predicted"/>
<gene>
    <name evidence="10" type="ORF">DERF_014831</name>
</gene>
<feature type="domain" description="C2H2-type" evidence="9">
    <location>
        <begin position="191"/>
        <end position="218"/>
    </location>
</feature>
<evidence type="ECO:0000256" key="7">
    <source>
        <dbReference type="PROSITE-ProRule" id="PRU00042"/>
    </source>
</evidence>
<dbReference type="GO" id="GO:0008270">
    <property type="term" value="F:zinc ion binding"/>
    <property type="evidence" value="ECO:0007669"/>
    <property type="project" value="UniProtKB-KW"/>
</dbReference>
<evidence type="ECO:0000313" key="10">
    <source>
        <dbReference type="EMBL" id="KAH9494119.1"/>
    </source>
</evidence>
<dbReference type="GO" id="GO:0000981">
    <property type="term" value="F:DNA-binding transcription factor activity, RNA polymerase II-specific"/>
    <property type="evidence" value="ECO:0007669"/>
    <property type="project" value="TreeGrafter"/>
</dbReference>
<evidence type="ECO:0000256" key="4">
    <source>
        <dbReference type="ARBA" id="ARBA00022771"/>
    </source>
</evidence>
<reference evidence="10" key="2">
    <citation type="journal article" date="2022" name="Res Sq">
        <title>Comparative Genomics Reveals Insights into the Divergent Evolution of Astigmatic Mites and Household Pest Adaptations.</title>
        <authorList>
            <person name="Xiong Q."/>
            <person name="Wan A.T.-Y."/>
            <person name="Liu X.-Y."/>
            <person name="Fung C.S.-H."/>
            <person name="Xiao X."/>
            <person name="Malainual N."/>
            <person name="Hou J."/>
            <person name="Wang L."/>
            <person name="Wang M."/>
            <person name="Yang K."/>
            <person name="Cui Y."/>
            <person name="Leung E."/>
            <person name="Nong W."/>
            <person name="Shin S.-K."/>
            <person name="Au S."/>
            <person name="Jeong K.Y."/>
            <person name="Chew F.T."/>
            <person name="Hui J."/>
            <person name="Leung T.F."/>
            <person name="Tungtrongchitr A."/>
            <person name="Zhong N."/>
            <person name="Liu Z."/>
            <person name="Tsui S."/>
        </authorList>
    </citation>
    <scope>NUCLEOTIDE SEQUENCE</scope>
    <source>
        <strain evidence="10">Derf</strain>
        <tissue evidence="10">Whole organism</tissue>
    </source>
</reference>
<evidence type="ECO:0000256" key="3">
    <source>
        <dbReference type="ARBA" id="ARBA00022737"/>
    </source>
</evidence>
<dbReference type="Proteomes" id="UP000790347">
    <property type="component" value="Unassembled WGS sequence"/>
</dbReference>
<keyword evidence="11" id="KW-1185">Reference proteome</keyword>
<evidence type="ECO:0000313" key="11">
    <source>
        <dbReference type="Proteomes" id="UP000790347"/>
    </source>
</evidence>
<keyword evidence="6" id="KW-0539">Nucleus</keyword>
<dbReference type="Gene3D" id="3.30.160.60">
    <property type="entry name" value="Classic Zinc Finger"/>
    <property type="match status" value="1"/>
</dbReference>
<feature type="region of interest" description="Disordered" evidence="8">
    <location>
        <begin position="150"/>
        <end position="179"/>
    </location>
</feature>
<dbReference type="AlphaFoldDB" id="A0A922HJX1"/>
<dbReference type="Pfam" id="PF00096">
    <property type="entry name" value="zf-C2H2"/>
    <property type="match status" value="3"/>
</dbReference>
<keyword evidence="2" id="KW-0479">Metal-binding</keyword>
<dbReference type="PROSITE" id="PS00028">
    <property type="entry name" value="ZINC_FINGER_C2H2_1"/>
    <property type="match status" value="3"/>
</dbReference>
<dbReference type="SMART" id="SM00355">
    <property type="entry name" value="ZnF_C2H2"/>
    <property type="match status" value="3"/>
</dbReference>
<dbReference type="EMBL" id="ASGP02000008">
    <property type="protein sequence ID" value="KAH9494119.1"/>
    <property type="molecule type" value="Genomic_DNA"/>
</dbReference>
<comment type="subcellular location">
    <subcellularLocation>
        <location evidence="1">Nucleus</location>
    </subcellularLocation>
</comment>
<evidence type="ECO:0000256" key="8">
    <source>
        <dbReference type="SAM" id="MobiDB-lite"/>
    </source>
</evidence>
<keyword evidence="4 7" id="KW-0863">Zinc-finger</keyword>
<protein>
    <recommendedName>
        <fullName evidence="9">C2H2-type domain-containing protein</fullName>
    </recommendedName>
</protein>
<comment type="caution">
    <text evidence="10">The sequence shown here is derived from an EMBL/GenBank/DDBJ whole genome shotgun (WGS) entry which is preliminary data.</text>
</comment>
<dbReference type="GO" id="GO:0000978">
    <property type="term" value="F:RNA polymerase II cis-regulatory region sequence-specific DNA binding"/>
    <property type="evidence" value="ECO:0007669"/>
    <property type="project" value="TreeGrafter"/>
</dbReference>
<dbReference type="InterPro" id="IPR036236">
    <property type="entry name" value="Znf_C2H2_sf"/>
</dbReference>
<accession>A0A922HJX1</accession>
<evidence type="ECO:0000256" key="6">
    <source>
        <dbReference type="ARBA" id="ARBA00023242"/>
    </source>
</evidence>
<keyword evidence="3" id="KW-0677">Repeat</keyword>
<evidence type="ECO:0000256" key="5">
    <source>
        <dbReference type="ARBA" id="ARBA00022833"/>
    </source>
</evidence>
<dbReference type="SUPFAM" id="SSF57667">
    <property type="entry name" value="beta-beta-alpha zinc fingers"/>
    <property type="match status" value="1"/>
</dbReference>
<feature type="domain" description="C2H2-type" evidence="9">
    <location>
        <begin position="219"/>
        <end position="246"/>
    </location>
</feature>
<feature type="compositionally biased region" description="Polar residues" evidence="8">
    <location>
        <begin position="150"/>
        <end position="161"/>
    </location>
</feature>
<evidence type="ECO:0000256" key="2">
    <source>
        <dbReference type="ARBA" id="ARBA00022723"/>
    </source>
</evidence>
<keyword evidence="5" id="KW-0862">Zinc</keyword>
<dbReference type="GO" id="GO:0005634">
    <property type="term" value="C:nucleus"/>
    <property type="evidence" value="ECO:0007669"/>
    <property type="project" value="UniProtKB-SubCell"/>
</dbReference>
<name>A0A922HJX1_DERFA</name>
<evidence type="ECO:0000259" key="9">
    <source>
        <dbReference type="PROSITE" id="PS50157"/>
    </source>
</evidence>
<evidence type="ECO:0000256" key="1">
    <source>
        <dbReference type="ARBA" id="ARBA00004123"/>
    </source>
</evidence>
<dbReference type="PROSITE" id="PS50157">
    <property type="entry name" value="ZINC_FINGER_C2H2_2"/>
    <property type="match status" value="3"/>
</dbReference>
<dbReference type="PANTHER" id="PTHR23226:SF416">
    <property type="entry name" value="FI01424P"/>
    <property type="match status" value="1"/>
</dbReference>
<dbReference type="InterPro" id="IPR013087">
    <property type="entry name" value="Znf_C2H2_type"/>
</dbReference>
<dbReference type="PANTHER" id="PTHR23226">
    <property type="entry name" value="ZINC FINGER AND SCAN DOMAIN-CONTAINING"/>
    <property type="match status" value="1"/>
</dbReference>
<feature type="domain" description="C2H2-type" evidence="9">
    <location>
        <begin position="247"/>
        <end position="271"/>
    </location>
</feature>